<keyword evidence="4" id="KW-0503">Monooxygenase</keyword>
<feature type="domain" description="Luciferase-like" evidence="5">
    <location>
        <begin position="27"/>
        <end position="207"/>
    </location>
</feature>
<evidence type="ECO:0000259" key="5">
    <source>
        <dbReference type="Pfam" id="PF00296"/>
    </source>
</evidence>
<dbReference type="InterPro" id="IPR050172">
    <property type="entry name" value="SsuD_RutA_monooxygenase"/>
</dbReference>
<dbReference type="AlphaFoldDB" id="A0A6J7EAJ8"/>
<evidence type="ECO:0000256" key="4">
    <source>
        <dbReference type="ARBA" id="ARBA00023033"/>
    </source>
</evidence>
<dbReference type="Gene3D" id="3.20.20.30">
    <property type="entry name" value="Luciferase-like domain"/>
    <property type="match status" value="1"/>
</dbReference>
<organism evidence="6">
    <name type="scientific">freshwater metagenome</name>
    <dbReference type="NCBI Taxonomy" id="449393"/>
    <lineage>
        <taxon>unclassified sequences</taxon>
        <taxon>metagenomes</taxon>
        <taxon>ecological metagenomes</taxon>
    </lineage>
</organism>
<dbReference type="PANTHER" id="PTHR42847">
    <property type="entry name" value="ALKANESULFONATE MONOOXYGENASE"/>
    <property type="match status" value="1"/>
</dbReference>
<dbReference type="InterPro" id="IPR036661">
    <property type="entry name" value="Luciferase-like_sf"/>
</dbReference>
<evidence type="ECO:0000313" key="6">
    <source>
        <dbReference type="EMBL" id="CAB4878355.1"/>
    </source>
</evidence>
<keyword evidence="3" id="KW-0560">Oxidoreductase</keyword>
<evidence type="ECO:0000256" key="3">
    <source>
        <dbReference type="ARBA" id="ARBA00023002"/>
    </source>
</evidence>
<proteinExistence type="predicted"/>
<keyword evidence="1" id="KW-0285">Flavoprotein</keyword>
<dbReference type="InterPro" id="IPR011251">
    <property type="entry name" value="Luciferase-like_dom"/>
</dbReference>
<protein>
    <submittedName>
        <fullName evidence="6">Unannotated protein</fullName>
    </submittedName>
</protein>
<dbReference type="NCBIfam" id="TIGR03619">
    <property type="entry name" value="F420_Rv2161c"/>
    <property type="match status" value="1"/>
</dbReference>
<accession>A0A6J7EAJ8</accession>
<dbReference type="GO" id="GO:0008726">
    <property type="term" value="F:alkanesulfonate monooxygenase activity"/>
    <property type="evidence" value="ECO:0007669"/>
    <property type="project" value="TreeGrafter"/>
</dbReference>
<dbReference type="InterPro" id="IPR019921">
    <property type="entry name" value="Lucif-like_OxRdtase_Rv2161c"/>
</dbReference>
<reference evidence="6" key="1">
    <citation type="submission" date="2020-05" db="EMBL/GenBank/DDBJ databases">
        <authorList>
            <person name="Chiriac C."/>
            <person name="Salcher M."/>
            <person name="Ghai R."/>
            <person name="Kavagutti S V."/>
        </authorList>
    </citation>
    <scope>NUCLEOTIDE SEQUENCE</scope>
</reference>
<sequence>MRWSLALPTDRADLPEEFVNGPAVAVAARAAQDCGFDAVYVTDHPAPDQRWLEGGGHHALEPMVVLGYAAAVTEKLMLQTNVYIAAYRNPFLAAKSVLSLDLLSGGRAIIGVAAGYLRPEFGALGVEFDERNELLDECIDVMRKAWTEDQVAFEGEHFRSRGVTMRPRPVAQPHPPIWVGGNSKAAIRRAVERGEGWVPFPNPPEASVAVKSPVISSISDLEQRIEFARSHSEIVGRSAPLDICFSPFTLDASALMRGDSGALIDEVHALEAIGVTWLTVSFGEAKNLSEWSGLVDRLGTDVLGSTK</sequence>
<keyword evidence="2" id="KW-0288">FMN</keyword>
<dbReference type="Pfam" id="PF00296">
    <property type="entry name" value="Bac_luciferase"/>
    <property type="match status" value="1"/>
</dbReference>
<evidence type="ECO:0000256" key="2">
    <source>
        <dbReference type="ARBA" id="ARBA00022643"/>
    </source>
</evidence>
<name>A0A6J7EAJ8_9ZZZZ</name>
<dbReference type="SUPFAM" id="SSF51679">
    <property type="entry name" value="Bacterial luciferase-like"/>
    <property type="match status" value="1"/>
</dbReference>
<dbReference type="GO" id="GO:0046306">
    <property type="term" value="P:alkanesulfonate catabolic process"/>
    <property type="evidence" value="ECO:0007669"/>
    <property type="project" value="TreeGrafter"/>
</dbReference>
<dbReference type="EMBL" id="CAFBLK010000256">
    <property type="protein sequence ID" value="CAB4878355.1"/>
    <property type="molecule type" value="Genomic_DNA"/>
</dbReference>
<gene>
    <name evidence="6" type="ORF">UFOPK3317_01284</name>
</gene>
<evidence type="ECO:0000256" key="1">
    <source>
        <dbReference type="ARBA" id="ARBA00022630"/>
    </source>
</evidence>
<dbReference type="PANTHER" id="PTHR42847:SF4">
    <property type="entry name" value="ALKANESULFONATE MONOOXYGENASE-RELATED"/>
    <property type="match status" value="1"/>
</dbReference>